<accession>A0ABU2ZV53</accession>
<evidence type="ECO:0000313" key="1">
    <source>
        <dbReference type="EMBL" id="MDT0596184.1"/>
    </source>
</evidence>
<reference evidence="1 2" key="1">
    <citation type="submission" date="2023-09" db="EMBL/GenBank/DDBJ databases">
        <authorList>
            <person name="Rey-Velasco X."/>
        </authorList>
    </citation>
    <scope>NUCLEOTIDE SEQUENCE [LARGE SCALE GENOMIC DNA]</scope>
    <source>
        <strain evidence="1 2">P117</strain>
    </source>
</reference>
<dbReference type="Proteomes" id="UP001253545">
    <property type="component" value="Unassembled WGS sequence"/>
</dbReference>
<organism evidence="1 2">
    <name type="scientific">Glaciecola petra</name>
    <dbReference type="NCBI Taxonomy" id="3075602"/>
    <lineage>
        <taxon>Bacteria</taxon>
        <taxon>Pseudomonadati</taxon>
        <taxon>Pseudomonadota</taxon>
        <taxon>Gammaproteobacteria</taxon>
        <taxon>Alteromonadales</taxon>
        <taxon>Alteromonadaceae</taxon>
        <taxon>Glaciecola</taxon>
    </lineage>
</organism>
<name>A0ABU2ZV53_9ALTE</name>
<protein>
    <submittedName>
        <fullName evidence="1">Uncharacterized protein</fullName>
    </submittedName>
</protein>
<comment type="caution">
    <text evidence="1">The sequence shown here is derived from an EMBL/GenBank/DDBJ whole genome shotgun (WGS) entry which is preliminary data.</text>
</comment>
<dbReference type="RefSeq" id="WP_311369705.1">
    <property type="nucleotide sequence ID" value="NZ_JAVRHX010000005.1"/>
</dbReference>
<gene>
    <name evidence="1" type="ORF">RM552_15120</name>
</gene>
<dbReference type="EMBL" id="JAVRHX010000005">
    <property type="protein sequence ID" value="MDT0596184.1"/>
    <property type="molecule type" value="Genomic_DNA"/>
</dbReference>
<proteinExistence type="predicted"/>
<sequence length="373" mass="42646">MHANRPLFKHIRNHSALFSSLANIRNEFAEQLNPKFQQFNKTPKFISENGSRLSIEPERSVVLNNYRQAIGLKTVLTEQLVGFDIVTNSDIGFRYPTAALAGLEAPYIKRFRSEYFHRVDEKRDICRPINLSYGIKSRGKADNREEYEVWIPEQDLKIDPAPLFIDKYAEDLPQAVRKFASETPIVHGWMGVKRCAFEGIYHQQNKFSDIAICLSLSLDAYNIGAKPDLSLSTSLNSSIARGGAEIEWEVIGYYAPKGYQASHDEIWSAISAALQAVYEPINRAFQPFIVATEESKTERILSTMRRAGVTTDYIKELNLKPWEFLETQSIARTKSHDANRNINLLGRLNRLFYNPDIPLPSLREMHFIAEQSL</sequence>
<keyword evidence="2" id="KW-1185">Reference proteome</keyword>
<evidence type="ECO:0000313" key="2">
    <source>
        <dbReference type="Proteomes" id="UP001253545"/>
    </source>
</evidence>